<dbReference type="EMBL" id="CP020946">
    <property type="protein sequence ID" value="ASD62265.1"/>
    <property type="molecule type" value="Genomic_DNA"/>
</dbReference>
<feature type="compositionally biased region" description="Pro residues" evidence="1">
    <location>
        <begin position="88"/>
        <end position="107"/>
    </location>
</feature>
<evidence type="ECO:0000313" key="2">
    <source>
        <dbReference type="EMBL" id="ASD62265.1"/>
    </source>
</evidence>
<feature type="region of interest" description="Disordered" evidence="1">
    <location>
        <begin position="49"/>
        <end position="164"/>
    </location>
</feature>
<feature type="compositionally biased region" description="Pro residues" evidence="1">
    <location>
        <begin position="115"/>
        <end position="129"/>
    </location>
</feature>
<gene>
    <name evidence="2" type="ORF">B9G79_01135</name>
</gene>
<sequence length="471" mass="50828">MLKVLSELVYRKNTWRFLMLPMLHKHTIITAALLASLSLTACGKKKDVFSEPKKEATQTDSNKTSDTNDKLGGGLPDPADPNAGSKPQPLPGKQPSTPTPPPPPKTPEAPQTSNPTPPPAPVPTTPPPVVGTRPAPAPGTNVIPGDYNEKDPNSLNRDNLTKRMTGGVTEDGLVYTSSSTDELLNYLRARNEKVSYETRRLNNEAAASVQSAKMSVDGLSGDVIITLKIKEGNDIKVYNVAGSSGEGAASPVRSVRAGNGERSTGTRALEGTVKCVDLDGLCETTFARLKIGSSPTSAIINIVFRNSSADLFFKLPGNYSDNPEYLVLREFMRNTYLNENTQDKVKSVKMSSFEVVNGRSGFTVLMKGGNSELLAFAGPLLAPEAGTGVNIPLSRIAKDQEDTLDLISLNNTKLTYANWIGEARLVANNGLGQIRLALKMRKRATYAQDQFAITFMRKIKPIVDLTDDNLK</sequence>
<dbReference type="AlphaFoldDB" id="A0A1Z3N466"/>
<proteinExistence type="predicted"/>
<dbReference type="Proteomes" id="UP000197003">
    <property type="component" value="Chromosome"/>
</dbReference>
<reference evidence="2 3" key="1">
    <citation type="submission" date="2017-04" db="EMBL/GenBank/DDBJ databases">
        <title>Whole genome sequence of Bdellovibrio bacteriovorus strain SSB218315.</title>
        <authorList>
            <person name="Oyedara O."/>
            <person name="Rodriguez-Perez M.A."/>
        </authorList>
    </citation>
    <scope>NUCLEOTIDE SEQUENCE [LARGE SCALE GENOMIC DNA]</scope>
    <source>
        <strain evidence="2 3">SSB218315</strain>
    </source>
</reference>
<organism evidence="2 3">
    <name type="scientific">Bdellovibrio bacteriovorus</name>
    <dbReference type="NCBI Taxonomy" id="959"/>
    <lineage>
        <taxon>Bacteria</taxon>
        <taxon>Pseudomonadati</taxon>
        <taxon>Bdellovibrionota</taxon>
        <taxon>Bdellovibrionia</taxon>
        <taxon>Bdellovibrionales</taxon>
        <taxon>Pseudobdellovibrionaceae</taxon>
        <taxon>Bdellovibrio</taxon>
    </lineage>
</organism>
<accession>A0A1Z3N466</accession>
<evidence type="ECO:0000313" key="3">
    <source>
        <dbReference type="Proteomes" id="UP000197003"/>
    </source>
</evidence>
<name>A0A1Z3N466_BDEBC</name>
<protein>
    <submittedName>
        <fullName evidence="2">Uncharacterized protein</fullName>
    </submittedName>
</protein>
<dbReference type="OrthoDB" id="9342496at2"/>
<evidence type="ECO:0000256" key="1">
    <source>
        <dbReference type="SAM" id="MobiDB-lite"/>
    </source>
</evidence>